<reference evidence="1 2" key="1">
    <citation type="journal article" date="2012" name="J. Bacteriol.">
        <title>Genome sequence of benzo(a)pyrene-degrading bacterium Novosphingobium pentaromativorans US6-1.</title>
        <authorList>
            <person name="Luo Y.R."/>
            <person name="Kang S.G."/>
            <person name="Kim S.J."/>
            <person name="Kim M.R."/>
            <person name="Li N."/>
            <person name="Lee J.H."/>
            <person name="Kwon K.K."/>
        </authorList>
    </citation>
    <scope>NUCLEOTIDE SEQUENCE [LARGE SCALE GENOMIC DNA]</scope>
    <source>
        <strain evidence="1 2">US6-1</strain>
    </source>
</reference>
<keyword evidence="2" id="KW-1185">Reference proteome</keyword>
<comment type="caution">
    <text evidence="1">The sequence shown here is derived from an EMBL/GenBank/DDBJ whole genome shotgun (WGS) entry which is preliminary data.</text>
</comment>
<proteinExistence type="predicted"/>
<dbReference type="Proteomes" id="UP000004030">
    <property type="component" value="Unassembled WGS sequence"/>
</dbReference>
<sequence length="50" mass="5456">MFLTTTDEVWIVEGDDVREDFIGSTVTVEGVVAGIDHLQADWIGISDTTT</sequence>
<accession>G6E731</accession>
<organism evidence="1 2">
    <name type="scientific">Novosphingobium pentaromativorans US6-1</name>
    <dbReference type="NCBI Taxonomy" id="1088721"/>
    <lineage>
        <taxon>Bacteria</taxon>
        <taxon>Pseudomonadati</taxon>
        <taxon>Pseudomonadota</taxon>
        <taxon>Alphaproteobacteria</taxon>
        <taxon>Sphingomonadales</taxon>
        <taxon>Sphingomonadaceae</taxon>
        <taxon>Novosphingobium</taxon>
    </lineage>
</organism>
<protein>
    <submittedName>
        <fullName evidence="1">Uncharacterized protein</fullName>
    </submittedName>
</protein>
<name>G6E731_9SPHN</name>
<gene>
    <name evidence="1" type="ORF">NSU_0152</name>
</gene>
<dbReference type="InterPro" id="IPR043856">
    <property type="entry name" value="DUF5818"/>
</dbReference>
<evidence type="ECO:0000313" key="1">
    <source>
        <dbReference type="EMBL" id="EHJ62858.1"/>
    </source>
</evidence>
<dbReference type="PATRIC" id="fig|1088721.3.peg.148"/>
<dbReference type="EMBL" id="AGFM01000005">
    <property type="protein sequence ID" value="EHJ62858.1"/>
    <property type="molecule type" value="Genomic_DNA"/>
</dbReference>
<dbReference type="AlphaFoldDB" id="G6E731"/>
<dbReference type="Pfam" id="PF19135">
    <property type="entry name" value="DUF5818"/>
    <property type="match status" value="1"/>
</dbReference>
<evidence type="ECO:0000313" key="2">
    <source>
        <dbReference type="Proteomes" id="UP000004030"/>
    </source>
</evidence>